<keyword evidence="3" id="KW-1185">Reference proteome</keyword>
<comment type="caution">
    <text evidence="2">The sequence shown here is derived from an EMBL/GenBank/DDBJ whole genome shotgun (WGS) entry which is preliminary data.</text>
</comment>
<evidence type="ECO:0000313" key="3">
    <source>
        <dbReference type="Proteomes" id="UP001500822"/>
    </source>
</evidence>
<keyword evidence="1" id="KW-0812">Transmembrane</keyword>
<name>A0ABP8Z291_9ACTN</name>
<sequence length="184" mass="19320">MTVPLATRPTAPESVRTAGQLVAIALVFELIAFAGSYSTIRADAFTYAKKMAEGPNGPQNVDQMATIVAVLSIVIASVVALVFTAGLLWLVWRGIGWARFLLAWVAAVIAVMLVIDVLGLLLGFSPGDGAADLPTWAMIPRILGGVAAMGAAAALLHPDTKKFLDASAAYRREGHGPHQRGDSR</sequence>
<reference evidence="3" key="1">
    <citation type="journal article" date="2019" name="Int. J. Syst. Evol. Microbiol.">
        <title>The Global Catalogue of Microorganisms (GCM) 10K type strain sequencing project: providing services to taxonomists for standard genome sequencing and annotation.</title>
        <authorList>
            <consortium name="The Broad Institute Genomics Platform"/>
            <consortium name="The Broad Institute Genome Sequencing Center for Infectious Disease"/>
            <person name="Wu L."/>
            <person name="Ma J."/>
        </authorList>
    </citation>
    <scope>NUCLEOTIDE SEQUENCE [LARGE SCALE GENOMIC DNA]</scope>
    <source>
        <strain evidence="3">JCM 18077</strain>
    </source>
</reference>
<feature type="transmembrane region" description="Helical" evidence="1">
    <location>
        <begin position="64"/>
        <end position="89"/>
    </location>
</feature>
<protein>
    <recommendedName>
        <fullName evidence="4">DUF2127 domain-containing protein</fullName>
    </recommendedName>
</protein>
<dbReference type="RefSeq" id="WP_246992293.1">
    <property type="nucleotide sequence ID" value="NZ_BAABIE010000004.1"/>
</dbReference>
<proteinExistence type="predicted"/>
<feature type="transmembrane region" description="Helical" evidence="1">
    <location>
        <begin position="136"/>
        <end position="156"/>
    </location>
</feature>
<evidence type="ECO:0000256" key="1">
    <source>
        <dbReference type="SAM" id="Phobius"/>
    </source>
</evidence>
<dbReference type="EMBL" id="BAABIE010000004">
    <property type="protein sequence ID" value="GAA4744523.1"/>
    <property type="molecule type" value="Genomic_DNA"/>
</dbReference>
<feature type="transmembrane region" description="Helical" evidence="1">
    <location>
        <begin position="21"/>
        <end position="40"/>
    </location>
</feature>
<organism evidence="2 3">
    <name type="scientific">Gordonia alkaliphila</name>
    <dbReference type="NCBI Taxonomy" id="1053547"/>
    <lineage>
        <taxon>Bacteria</taxon>
        <taxon>Bacillati</taxon>
        <taxon>Actinomycetota</taxon>
        <taxon>Actinomycetes</taxon>
        <taxon>Mycobacteriales</taxon>
        <taxon>Gordoniaceae</taxon>
        <taxon>Gordonia</taxon>
    </lineage>
</organism>
<evidence type="ECO:0008006" key="4">
    <source>
        <dbReference type="Google" id="ProtNLM"/>
    </source>
</evidence>
<evidence type="ECO:0000313" key="2">
    <source>
        <dbReference type="EMBL" id="GAA4744523.1"/>
    </source>
</evidence>
<keyword evidence="1" id="KW-0472">Membrane</keyword>
<gene>
    <name evidence="2" type="ORF">GCM10023217_11820</name>
</gene>
<accession>A0ABP8Z291</accession>
<keyword evidence="1" id="KW-1133">Transmembrane helix</keyword>
<feature type="transmembrane region" description="Helical" evidence="1">
    <location>
        <begin position="101"/>
        <end position="124"/>
    </location>
</feature>
<dbReference type="Proteomes" id="UP001500822">
    <property type="component" value="Unassembled WGS sequence"/>
</dbReference>